<protein>
    <submittedName>
        <fullName evidence="1">Uncharacterized protein</fullName>
    </submittedName>
</protein>
<name>A0A392TB82_9FABA</name>
<evidence type="ECO:0000313" key="1">
    <source>
        <dbReference type="EMBL" id="MCI58381.1"/>
    </source>
</evidence>
<sequence>DCAARRVMLRGAQSDATRRASFEQLCLFVPVTGAARSVSLRGAQICLLVSV</sequence>
<dbReference type="Proteomes" id="UP000265520">
    <property type="component" value="Unassembled WGS sequence"/>
</dbReference>
<dbReference type="EMBL" id="LXQA010545294">
    <property type="protein sequence ID" value="MCI58381.1"/>
    <property type="molecule type" value="Genomic_DNA"/>
</dbReference>
<keyword evidence="2" id="KW-1185">Reference proteome</keyword>
<proteinExistence type="predicted"/>
<dbReference type="AlphaFoldDB" id="A0A392TB82"/>
<feature type="non-terminal residue" evidence="1">
    <location>
        <position position="1"/>
    </location>
</feature>
<comment type="caution">
    <text evidence="1">The sequence shown here is derived from an EMBL/GenBank/DDBJ whole genome shotgun (WGS) entry which is preliminary data.</text>
</comment>
<evidence type="ECO:0000313" key="2">
    <source>
        <dbReference type="Proteomes" id="UP000265520"/>
    </source>
</evidence>
<organism evidence="1 2">
    <name type="scientific">Trifolium medium</name>
    <dbReference type="NCBI Taxonomy" id="97028"/>
    <lineage>
        <taxon>Eukaryota</taxon>
        <taxon>Viridiplantae</taxon>
        <taxon>Streptophyta</taxon>
        <taxon>Embryophyta</taxon>
        <taxon>Tracheophyta</taxon>
        <taxon>Spermatophyta</taxon>
        <taxon>Magnoliopsida</taxon>
        <taxon>eudicotyledons</taxon>
        <taxon>Gunneridae</taxon>
        <taxon>Pentapetalae</taxon>
        <taxon>rosids</taxon>
        <taxon>fabids</taxon>
        <taxon>Fabales</taxon>
        <taxon>Fabaceae</taxon>
        <taxon>Papilionoideae</taxon>
        <taxon>50 kb inversion clade</taxon>
        <taxon>NPAAA clade</taxon>
        <taxon>Hologalegina</taxon>
        <taxon>IRL clade</taxon>
        <taxon>Trifolieae</taxon>
        <taxon>Trifolium</taxon>
    </lineage>
</organism>
<accession>A0A392TB82</accession>
<reference evidence="1 2" key="1">
    <citation type="journal article" date="2018" name="Front. Plant Sci.">
        <title>Red Clover (Trifolium pratense) and Zigzag Clover (T. medium) - A Picture of Genomic Similarities and Differences.</title>
        <authorList>
            <person name="Dluhosova J."/>
            <person name="Istvanek J."/>
            <person name="Nedelnik J."/>
            <person name="Repkova J."/>
        </authorList>
    </citation>
    <scope>NUCLEOTIDE SEQUENCE [LARGE SCALE GENOMIC DNA]</scope>
    <source>
        <strain evidence="2">cv. 10/8</strain>
        <tissue evidence="1">Leaf</tissue>
    </source>
</reference>